<dbReference type="CDD" id="cd20071">
    <property type="entry name" value="SET_SMYD"/>
    <property type="match status" value="1"/>
</dbReference>
<dbReference type="Proteomes" id="UP000800040">
    <property type="component" value="Unassembled WGS sequence"/>
</dbReference>
<dbReference type="InterPro" id="IPR001214">
    <property type="entry name" value="SET_dom"/>
</dbReference>
<accession>A0A6A5KXJ5</accession>
<dbReference type="OrthoDB" id="265717at2759"/>
<gene>
    <name evidence="3" type="ORF">BDW02DRAFT_564036</name>
</gene>
<dbReference type="InterPro" id="IPR053185">
    <property type="entry name" value="SET_domain_protein"/>
</dbReference>
<dbReference type="SUPFAM" id="SSF82199">
    <property type="entry name" value="SET domain"/>
    <property type="match status" value="1"/>
</dbReference>
<dbReference type="InterPro" id="IPR046341">
    <property type="entry name" value="SET_dom_sf"/>
</dbReference>
<reference evidence="3" key="1">
    <citation type="submission" date="2020-01" db="EMBL/GenBank/DDBJ databases">
        <authorList>
            <consortium name="DOE Joint Genome Institute"/>
            <person name="Haridas S."/>
            <person name="Albert R."/>
            <person name="Binder M."/>
            <person name="Bloem J."/>
            <person name="Labutti K."/>
            <person name="Salamov A."/>
            <person name="Andreopoulos B."/>
            <person name="Baker S.E."/>
            <person name="Barry K."/>
            <person name="Bills G."/>
            <person name="Bluhm B.H."/>
            <person name="Cannon C."/>
            <person name="Castanera R."/>
            <person name="Culley D.E."/>
            <person name="Daum C."/>
            <person name="Ezra D."/>
            <person name="Gonzalez J.B."/>
            <person name="Henrissat B."/>
            <person name="Kuo A."/>
            <person name="Liang C."/>
            <person name="Lipzen A."/>
            <person name="Lutzoni F."/>
            <person name="Magnuson J."/>
            <person name="Mondo S."/>
            <person name="Nolan M."/>
            <person name="Ohm R."/>
            <person name="Pangilinan J."/>
            <person name="Park H.-J."/>
            <person name="Ramirez L."/>
            <person name="Alfaro M."/>
            <person name="Sun H."/>
            <person name="Tritt A."/>
            <person name="Yoshinaga Y."/>
            <person name="Zwiers L.-H."/>
            <person name="Turgeon B.G."/>
            <person name="Goodwin S.B."/>
            <person name="Spatafora J.W."/>
            <person name="Crous P.W."/>
            <person name="Grigoriev I.V."/>
        </authorList>
    </citation>
    <scope>NUCLEOTIDE SEQUENCE</scope>
    <source>
        <strain evidence="3">P77</strain>
    </source>
</reference>
<keyword evidence="4" id="KW-1185">Reference proteome</keyword>
<dbReference type="PROSITE" id="PS50280">
    <property type="entry name" value="SET"/>
    <property type="match status" value="1"/>
</dbReference>
<feature type="domain" description="SET" evidence="2">
    <location>
        <begin position="122"/>
        <end position="271"/>
    </location>
</feature>
<keyword evidence="1" id="KW-0732">Signal</keyword>
<evidence type="ECO:0000313" key="4">
    <source>
        <dbReference type="Proteomes" id="UP000800040"/>
    </source>
</evidence>
<feature type="chain" id="PRO_5025450718" evidence="1">
    <location>
        <begin position="23"/>
        <end position="411"/>
    </location>
</feature>
<dbReference type="AlphaFoldDB" id="A0A6A5KXJ5"/>
<dbReference type="PANTHER" id="PTHR47332">
    <property type="entry name" value="SET DOMAIN-CONTAINING PROTEIN 5"/>
    <property type="match status" value="1"/>
</dbReference>
<sequence length="411" mass="44860">MSSARFFVALLGAGAFTLSAQASSQCLSAQHLLSQNQLPLRQSWCVDGDLETESPRVLSKMEGSVSSHEPVCVEVKEKEYCIHTASDLGSGHSLSIVARPTAADAILAAFLASGTTPLLYKHGLEIRSVPDKGKGLVTAISIKKKETILLERAYVVASAQGFANAARSQDQLLFDAVVDQLSVVDQEVVMSLDMGLGNKSIENIMKTNAFACQLEDGSVGDGYICLFPSVSRINHACQPNAHARFIPKTLQMEVKALRDIGAGEEISISYDKIDLKYAERQQSYKDGWNFSCTCSLCTASRADIAGSDERRARFAQLRKMLENLTADTYDAQQIVAWEKEVMEISAREGLDVLLAADYERLAYVYAGHGMVRDAKLWAEKAKESLLEWVAVEGGPNNEVRRLDALLAELNA</sequence>
<name>A0A6A5KXJ5_9PLEO</name>
<dbReference type="SMART" id="SM00317">
    <property type="entry name" value="SET"/>
    <property type="match status" value="1"/>
</dbReference>
<dbReference type="PANTHER" id="PTHR47332:SF6">
    <property type="entry name" value="SET DOMAIN-CONTAINING PROTEIN"/>
    <property type="match status" value="1"/>
</dbReference>
<proteinExistence type="predicted"/>
<organism evidence="3 4">
    <name type="scientific">Decorospora gaudefroyi</name>
    <dbReference type="NCBI Taxonomy" id="184978"/>
    <lineage>
        <taxon>Eukaryota</taxon>
        <taxon>Fungi</taxon>
        <taxon>Dikarya</taxon>
        <taxon>Ascomycota</taxon>
        <taxon>Pezizomycotina</taxon>
        <taxon>Dothideomycetes</taxon>
        <taxon>Pleosporomycetidae</taxon>
        <taxon>Pleosporales</taxon>
        <taxon>Pleosporineae</taxon>
        <taxon>Pleosporaceae</taxon>
        <taxon>Decorospora</taxon>
    </lineage>
</organism>
<dbReference type="Pfam" id="PF00856">
    <property type="entry name" value="SET"/>
    <property type="match status" value="1"/>
</dbReference>
<dbReference type="EMBL" id="ML975245">
    <property type="protein sequence ID" value="KAF1839494.1"/>
    <property type="molecule type" value="Genomic_DNA"/>
</dbReference>
<feature type="signal peptide" evidence="1">
    <location>
        <begin position="1"/>
        <end position="22"/>
    </location>
</feature>
<protein>
    <submittedName>
        <fullName evidence="3">SET domain-containing protein</fullName>
    </submittedName>
</protein>
<evidence type="ECO:0000256" key="1">
    <source>
        <dbReference type="SAM" id="SignalP"/>
    </source>
</evidence>
<evidence type="ECO:0000259" key="2">
    <source>
        <dbReference type="PROSITE" id="PS50280"/>
    </source>
</evidence>
<evidence type="ECO:0000313" key="3">
    <source>
        <dbReference type="EMBL" id="KAF1839494.1"/>
    </source>
</evidence>
<dbReference type="Gene3D" id="2.170.270.10">
    <property type="entry name" value="SET domain"/>
    <property type="match status" value="1"/>
</dbReference>